<feature type="domain" description="Major facilitator superfamily (MFS) profile" evidence="10">
    <location>
        <begin position="10"/>
        <end position="428"/>
    </location>
</feature>
<dbReference type="NCBIfam" id="TIGR00879">
    <property type="entry name" value="SP"/>
    <property type="match status" value="1"/>
</dbReference>
<evidence type="ECO:0000313" key="11">
    <source>
        <dbReference type="EMBL" id="MPL58211.1"/>
    </source>
</evidence>
<gene>
    <name evidence="11" type="primary">csbC_1</name>
    <name evidence="11" type="ORF">SDC9_03742</name>
</gene>
<evidence type="ECO:0000256" key="8">
    <source>
        <dbReference type="ARBA" id="ARBA00023136"/>
    </source>
</evidence>
<name>A0A644SX46_9ZZZZ</name>
<dbReference type="InterPro" id="IPR050820">
    <property type="entry name" value="MFS_Sugar_Transporter"/>
</dbReference>
<evidence type="ECO:0000256" key="3">
    <source>
        <dbReference type="ARBA" id="ARBA00022448"/>
    </source>
</evidence>
<feature type="transmembrane region" description="Helical" evidence="9">
    <location>
        <begin position="134"/>
        <end position="157"/>
    </location>
</feature>
<organism evidence="11">
    <name type="scientific">bioreactor metagenome</name>
    <dbReference type="NCBI Taxonomy" id="1076179"/>
    <lineage>
        <taxon>unclassified sequences</taxon>
        <taxon>metagenomes</taxon>
        <taxon>ecological metagenomes</taxon>
    </lineage>
</organism>
<feature type="transmembrane region" description="Helical" evidence="9">
    <location>
        <begin position="46"/>
        <end position="67"/>
    </location>
</feature>
<keyword evidence="7 9" id="KW-1133">Transmembrane helix</keyword>
<dbReference type="PANTHER" id="PTHR48023">
    <property type="entry name" value="D-XYLOSE-PROTON SYMPORTER-LIKE 2"/>
    <property type="match status" value="1"/>
</dbReference>
<feature type="transmembrane region" description="Helical" evidence="9">
    <location>
        <begin position="101"/>
        <end position="122"/>
    </location>
</feature>
<dbReference type="PROSITE" id="PS50850">
    <property type="entry name" value="MFS"/>
    <property type="match status" value="1"/>
</dbReference>
<evidence type="ECO:0000256" key="6">
    <source>
        <dbReference type="ARBA" id="ARBA00022692"/>
    </source>
</evidence>
<feature type="transmembrane region" description="Helical" evidence="9">
    <location>
        <begin position="310"/>
        <end position="331"/>
    </location>
</feature>
<dbReference type="SUPFAM" id="SSF103473">
    <property type="entry name" value="MFS general substrate transporter"/>
    <property type="match status" value="1"/>
</dbReference>
<keyword evidence="5" id="KW-0762">Sugar transport</keyword>
<feature type="transmembrane region" description="Helical" evidence="9">
    <location>
        <begin position="403"/>
        <end position="424"/>
    </location>
</feature>
<sequence length="442" mass="49274">MINYKHLYWIIFIVMTGGIVCGLNIAGISGAVSYIQEVFNLNDIEIGLVVSSLTIGCIIGSLILGYLSEKHGRRKILILTSFIFIISSLGSALSTSPTTLIFYRFIGGLSVGTISFLGPVYISEISPQKIRGKLVSLNQLAIVIGILLAYIFDYLIIYTNNSWRYMLAIPIIFSIIYMIFSIKSLPESPRWLVINKKKSEAETIFKNIEGKKSAKEHIMKIEESLSMKNKVKLKDFFKGKIKKIMIIGIILAIFQQVVGINAIIAYAPSIFENIGIQTQNALLQSILIGFVNFLSTFIAIWLIDNKGRKILLIYGSIGMTLTLSYLVYGFSLSQNNILILIALLGYIAFYGASFAPILGVINSEIFSNNFRGIGMSFTAAINWLSAFVVIQFSPYIINNIGASILFGFFAIFSFLSLIFVKFYIPETKNKSLEQIEIELNSK</sequence>
<dbReference type="GO" id="GO:1904659">
    <property type="term" value="P:D-glucose transmembrane transport"/>
    <property type="evidence" value="ECO:0007669"/>
    <property type="project" value="TreeGrafter"/>
</dbReference>
<dbReference type="Gene3D" id="1.20.1250.20">
    <property type="entry name" value="MFS general substrate transporter like domains"/>
    <property type="match status" value="1"/>
</dbReference>
<dbReference type="InterPro" id="IPR020846">
    <property type="entry name" value="MFS_dom"/>
</dbReference>
<keyword evidence="6 9" id="KW-0812">Transmembrane</keyword>
<dbReference type="GO" id="GO:0022857">
    <property type="term" value="F:transmembrane transporter activity"/>
    <property type="evidence" value="ECO:0007669"/>
    <property type="project" value="InterPro"/>
</dbReference>
<dbReference type="InterPro" id="IPR005829">
    <property type="entry name" value="Sugar_transporter_CS"/>
</dbReference>
<dbReference type="PANTHER" id="PTHR48023:SF4">
    <property type="entry name" value="D-XYLOSE-PROTON SYMPORTER-LIKE 2"/>
    <property type="match status" value="1"/>
</dbReference>
<feature type="transmembrane region" description="Helical" evidence="9">
    <location>
        <begin position="7"/>
        <end position="34"/>
    </location>
</feature>
<dbReference type="PRINTS" id="PR00171">
    <property type="entry name" value="SUGRTRNSPORT"/>
</dbReference>
<feature type="transmembrane region" description="Helical" evidence="9">
    <location>
        <begin position="76"/>
        <end position="95"/>
    </location>
</feature>
<dbReference type="FunFam" id="1.20.1250.20:FF:000218">
    <property type="entry name" value="facilitated trehalose transporter Tret1"/>
    <property type="match status" value="1"/>
</dbReference>
<dbReference type="InterPro" id="IPR005828">
    <property type="entry name" value="MFS_sugar_transport-like"/>
</dbReference>
<feature type="transmembrane region" description="Helical" evidence="9">
    <location>
        <begin position="244"/>
        <end position="269"/>
    </location>
</feature>
<dbReference type="PROSITE" id="PS00217">
    <property type="entry name" value="SUGAR_TRANSPORT_2"/>
    <property type="match status" value="1"/>
</dbReference>
<feature type="transmembrane region" description="Helical" evidence="9">
    <location>
        <begin position="163"/>
        <end position="180"/>
    </location>
</feature>
<evidence type="ECO:0000256" key="7">
    <source>
        <dbReference type="ARBA" id="ARBA00022989"/>
    </source>
</evidence>
<dbReference type="EMBL" id="VSSQ01000006">
    <property type="protein sequence ID" value="MPL58211.1"/>
    <property type="molecule type" value="Genomic_DNA"/>
</dbReference>
<feature type="transmembrane region" description="Helical" evidence="9">
    <location>
        <begin position="373"/>
        <end position="397"/>
    </location>
</feature>
<evidence type="ECO:0000256" key="5">
    <source>
        <dbReference type="ARBA" id="ARBA00022597"/>
    </source>
</evidence>
<comment type="similarity">
    <text evidence="2">Belongs to the major facilitator superfamily. Sugar transporter (TC 2.A.1.1) family.</text>
</comment>
<evidence type="ECO:0000256" key="4">
    <source>
        <dbReference type="ARBA" id="ARBA00022475"/>
    </source>
</evidence>
<accession>A0A644SX46</accession>
<comment type="subcellular location">
    <subcellularLocation>
        <location evidence="1">Cell membrane</location>
        <topology evidence="1">Multi-pass membrane protein</topology>
    </subcellularLocation>
</comment>
<evidence type="ECO:0000256" key="9">
    <source>
        <dbReference type="SAM" id="Phobius"/>
    </source>
</evidence>
<evidence type="ECO:0000256" key="2">
    <source>
        <dbReference type="ARBA" id="ARBA00010992"/>
    </source>
</evidence>
<feature type="transmembrane region" description="Helical" evidence="9">
    <location>
        <begin position="337"/>
        <end position="361"/>
    </location>
</feature>
<evidence type="ECO:0000256" key="1">
    <source>
        <dbReference type="ARBA" id="ARBA00004651"/>
    </source>
</evidence>
<evidence type="ECO:0000259" key="10">
    <source>
        <dbReference type="PROSITE" id="PS50850"/>
    </source>
</evidence>
<keyword evidence="8 9" id="KW-0472">Membrane</keyword>
<feature type="transmembrane region" description="Helical" evidence="9">
    <location>
        <begin position="281"/>
        <end position="303"/>
    </location>
</feature>
<keyword evidence="3" id="KW-0813">Transport</keyword>
<dbReference type="AlphaFoldDB" id="A0A644SX46"/>
<reference evidence="11" key="1">
    <citation type="submission" date="2019-08" db="EMBL/GenBank/DDBJ databases">
        <authorList>
            <person name="Kucharzyk K."/>
            <person name="Murdoch R.W."/>
            <person name="Higgins S."/>
            <person name="Loffler F."/>
        </authorList>
    </citation>
    <scope>NUCLEOTIDE SEQUENCE</scope>
</reference>
<dbReference type="InterPro" id="IPR003663">
    <property type="entry name" value="Sugar/inositol_transpt"/>
</dbReference>
<dbReference type="GO" id="GO:0005886">
    <property type="term" value="C:plasma membrane"/>
    <property type="evidence" value="ECO:0007669"/>
    <property type="project" value="UniProtKB-SubCell"/>
</dbReference>
<keyword evidence="4" id="KW-1003">Cell membrane</keyword>
<dbReference type="Pfam" id="PF00083">
    <property type="entry name" value="Sugar_tr"/>
    <property type="match status" value="1"/>
</dbReference>
<proteinExistence type="inferred from homology"/>
<dbReference type="InterPro" id="IPR036259">
    <property type="entry name" value="MFS_trans_sf"/>
</dbReference>
<comment type="caution">
    <text evidence="11">The sequence shown here is derived from an EMBL/GenBank/DDBJ whole genome shotgun (WGS) entry which is preliminary data.</text>
</comment>
<protein>
    <submittedName>
        <fullName evidence="11">Putative metabolite transport protein CsbC</fullName>
    </submittedName>
</protein>